<feature type="domain" description="N-acetyltransferase" evidence="1">
    <location>
        <begin position="1"/>
        <end position="153"/>
    </location>
</feature>
<dbReference type="InterPro" id="IPR050276">
    <property type="entry name" value="MshD_Acetyltransferase"/>
</dbReference>
<dbReference type="CDD" id="cd04301">
    <property type="entry name" value="NAT_SF"/>
    <property type="match status" value="1"/>
</dbReference>
<dbReference type="Pfam" id="PF13527">
    <property type="entry name" value="Acetyltransf_9"/>
    <property type="match status" value="1"/>
</dbReference>
<accession>A0A101JQC9</accession>
<gene>
    <name evidence="2" type="ORF">ADL15_22355</name>
</gene>
<dbReference type="RefSeq" id="WP_067694477.1">
    <property type="nucleotide sequence ID" value="NZ_LLZH01000223.1"/>
</dbReference>
<evidence type="ECO:0000313" key="2">
    <source>
        <dbReference type="EMBL" id="KUL31205.1"/>
    </source>
</evidence>
<sequence length="178" mass="19529">MLIRPETPADHAAVDHLVARAFGHRGRVVADLVTALRRDDPEFHALVADDDGDLIGHVMFTRSILDAPDQLVPVQVLSPLSVLPERQRQGVGTALIRHGAADMDKRDVPLVFLEGDPAYYARQGFVAGDGLGFRKPSLRIPDPGFQVMPLAAHRPELTGTLVYLHTFWDLDCVGLRAD</sequence>
<dbReference type="AlphaFoldDB" id="A0A101JQC9"/>
<dbReference type="PANTHER" id="PTHR43617:SF2">
    <property type="entry name" value="UPF0039 PROTEIN SLL0451"/>
    <property type="match status" value="1"/>
</dbReference>
<dbReference type="InterPro" id="IPR000182">
    <property type="entry name" value="GNAT_dom"/>
</dbReference>
<evidence type="ECO:0000259" key="1">
    <source>
        <dbReference type="PROSITE" id="PS51186"/>
    </source>
</evidence>
<dbReference type="Proteomes" id="UP000053244">
    <property type="component" value="Unassembled WGS sequence"/>
</dbReference>
<dbReference type="PROSITE" id="PS51186">
    <property type="entry name" value="GNAT"/>
    <property type="match status" value="1"/>
</dbReference>
<dbReference type="EMBL" id="LLZH01000223">
    <property type="protein sequence ID" value="KUL31205.1"/>
    <property type="molecule type" value="Genomic_DNA"/>
</dbReference>
<proteinExistence type="predicted"/>
<keyword evidence="2" id="KW-0808">Transferase</keyword>
<dbReference type="Gene3D" id="3.40.630.30">
    <property type="match status" value="1"/>
</dbReference>
<comment type="caution">
    <text evidence="2">The sequence shown here is derived from an EMBL/GenBank/DDBJ whole genome shotgun (WGS) entry which is preliminary data.</text>
</comment>
<organism evidence="2 3">
    <name type="scientific">Actinoplanes awajinensis subsp. mycoplanecinus</name>
    <dbReference type="NCBI Taxonomy" id="135947"/>
    <lineage>
        <taxon>Bacteria</taxon>
        <taxon>Bacillati</taxon>
        <taxon>Actinomycetota</taxon>
        <taxon>Actinomycetes</taxon>
        <taxon>Micromonosporales</taxon>
        <taxon>Micromonosporaceae</taxon>
        <taxon>Actinoplanes</taxon>
    </lineage>
</organism>
<protein>
    <submittedName>
        <fullName evidence="2">Acetyltransferase</fullName>
    </submittedName>
</protein>
<dbReference type="InterPro" id="IPR016181">
    <property type="entry name" value="Acyl_CoA_acyltransferase"/>
</dbReference>
<keyword evidence="3" id="KW-1185">Reference proteome</keyword>
<reference evidence="2 3" key="1">
    <citation type="submission" date="2015-10" db="EMBL/GenBank/DDBJ databases">
        <authorList>
            <person name="Gilbert D.G."/>
        </authorList>
    </citation>
    <scope>NUCLEOTIDE SEQUENCE [LARGE SCALE GENOMIC DNA]</scope>
    <source>
        <strain evidence="2 3">NRRL B-16712</strain>
    </source>
</reference>
<dbReference type="GO" id="GO:0016747">
    <property type="term" value="F:acyltransferase activity, transferring groups other than amino-acyl groups"/>
    <property type="evidence" value="ECO:0007669"/>
    <property type="project" value="InterPro"/>
</dbReference>
<name>A0A101JQC9_9ACTN</name>
<evidence type="ECO:0000313" key="3">
    <source>
        <dbReference type="Proteomes" id="UP000053244"/>
    </source>
</evidence>
<dbReference type="SUPFAM" id="SSF55729">
    <property type="entry name" value="Acyl-CoA N-acyltransferases (Nat)"/>
    <property type="match status" value="1"/>
</dbReference>
<dbReference type="OrthoDB" id="9797178at2"/>
<dbReference type="PANTHER" id="PTHR43617">
    <property type="entry name" value="L-AMINO ACID N-ACETYLTRANSFERASE"/>
    <property type="match status" value="1"/>
</dbReference>